<dbReference type="InterPro" id="IPR036250">
    <property type="entry name" value="AcylCo_DH-like_C"/>
</dbReference>
<evidence type="ECO:0000256" key="4">
    <source>
        <dbReference type="ARBA" id="ARBA00022827"/>
    </source>
</evidence>
<feature type="domain" description="Acyl-CoA dehydrogenase/oxidase C-terminal" evidence="7">
    <location>
        <begin position="245"/>
        <end position="400"/>
    </location>
</feature>
<dbReference type="SUPFAM" id="SSF47203">
    <property type="entry name" value="Acyl-CoA dehydrogenase C-terminal domain-like"/>
    <property type="match status" value="1"/>
</dbReference>
<accession>A0A7I7KRJ4</accession>
<evidence type="ECO:0000313" key="10">
    <source>
        <dbReference type="EMBL" id="BBX44346.1"/>
    </source>
</evidence>
<keyword evidence="3 6" id="KW-0285">Flavoprotein</keyword>
<dbReference type="PANTHER" id="PTHR43292:SF4">
    <property type="entry name" value="ACYL-COA DEHYDROGENASE FADE34"/>
    <property type="match status" value="1"/>
</dbReference>
<dbReference type="EMBL" id="AP022569">
    <property type="protein sequence ID" value="BBX44346.1"/>
    <property type="molecule type" value="Genomic_DNA"/>
</dbReference>
<evidence type="ECO:0000256" key="1">
    <source>
        <dbReference type="ARBA" id="ARBA00001974"/>
    </source>
</evidence>
<reference evidence="10 11" key="1">
    <citation type="journal article" date="2019" name="Emerg. Microbes Infect.">
        <title>Comprehensive subspecies identification of 175 nontuberculous mycobacteria species based on 7547 genomic profiles.</title>
        <authorList>
            <person name="Matsumoto Y."/>
            <person name="Kinjo T."/>
            <person name="Motooka D."/>
            <person name="Nabeya D."/>
            <person name="Jung N."/>
            <person name="Uechi K."/>
            <person name="Horii T."/>
            <person name="Iida T."/>
            <person name="Fujita J."/>
            <person name="Nakamura S."/>
        </authorList>
    </citation>
    <scope>NUCLEOTIDE SEQUENCE [LARGE SCALE GENOMIC DNA]</scope>
    <source>
        <strain evidence="10 11">JCM 12404</strain>
    </source>
</reference>
<proteinExistence type="inferred from homology"/>
<evidence type="ECO:0000259" key="8">
    <source>
        <dbReference type="Pfam" id="PF02770"/>
    </source>
</evidence>
<evidence type="ECO:0000256" key="3">
    <source>
        <dbReference type="ARBA" id="ARBA00022630"/>
    </source>
</evidence>
<name>A0A7I7KRJ4_9MYCO</name>
<dbReference type="PANTHER" id="PTHR43292">
    <property type="entry name" value="ACYL-COA DEHYDROGENASE"/>
    <property type="match status" value="1"/>
</dbReference>
<sequence length="422" mass="45868">MILSEGGMTASTRTAESVTEFAERARKWLADNMPRIADPDNPPYADRGEEDSWQHVRQLQRKLYDGGFAGICFPTEYGGLGLDIAYQKAFDLESIGYELPLILNVPTFTICCATILDTGSEEQKRQHISAALRGDEVLVQLLSEPSGGSDLAGVITRAERRGDKWIVNGAKTWSTGAFAADYGLLLARTNWDVPKHEGLTLFLVRLDSPGITLRRIKQVNGSTEFCEEFFDDLELSDDDVVGEVDKGWDVATRQLHHERRAVGGGSEFASGSGAENNQEQPPDYVAILRAAGLSDNERALEAAGRALTHRAVWEQLIDHVYRGVLDGSLPPTGGTLIRLFQAEEVALEIDTALAIAGDAGVVDGPASLLAIGERYLSRQTAALGGGTTEMARNVIGERILGFPREFAADRGVPFNQVKHGRS</sequence>
<evidence type="ECO:0000259" key="9">
    <source>
        <dbReference type="Pfam" id="PF02771"/>
    </source>
</evidence>
<gene>
    <name evidence="10" type="ORF">MCOO_03610</name>
</gene>
<dbReference type="InterPro" id="IPR009100">
    <property type="entry name" value="AcylCoA_DH/oxidase_NM_dom_sf"/>
</dbReference>
<evidence type="ECO:0000313" key="11">
    <source>
        <dbReference type="Proteomes" id="UP000465866"/>
    </source>
</evidence>
<evidence type="ECO:0000256" key="5">
    <source>
        <dbReference type="ARBA" id="ARBA00023002"/>
    </source>
</evidence>
<evidence type="ECO:0000259" key="7">
    <source>
        <dbReference type="Pfam" id="PF00441"/>
    </source>
</evidence>
<dbReference type="Gene3D" id="2.40.110.10">
    <property type="entry name" value="Butyryl-CoA Dehydrogenase, subunit A, domain 2"/>
    <property type="match status" value="1"/>
</dbReference>
<dbReference type="SUPFAM" id="SSF56645">
    <property type="entry name" value="Acyl-CoA dehydrogenase NM domain-like"/>
    <property type="match status" value="1"/>
</dbReference>
<dbReference type="KEGG" id="mcoo:MCOO_03610"/>
<organism evidence="10 11">
    <name type="scientific">Mycobacterium cookii</name>
    <dbReference type="NCBI Taxonomy" id="1775"/>
    <lineage>
        <taxon>Bacteria</taxon>
        <taxon>Bacillati</taxon>
        <taxon>Actinomycetota</taxon>
        <taxon>Actinomycetes</taxon>
        <taxon>Mycobacteriales</taxon>
        <taxon>Mycobacteriaceae</taxon>
        <taxon>Mycobacterium</taxon>
    </lineage>
</organism>
<comment type="similarity">
    <text evidence="2 6">Belongs to the acyl-CoA dehydrogenase family.</text>
</comment>
<dbReference type="Gene3D" id="1.20.140.10">
    <property type="entry name" value="Butyryl-CoA Dehydrogenase, subunit A, domain 3"/>
    <property type="match status" value="1"/>
</dbReference>
<dbReference type="Pfam" id="PF02771">
    <property type="entry name" value="Acyl-CoA_dh_N"/>
    <property type="match status" value="1"/>
</dbReference>
<dbReference type="InterPro" id="IPR046373">
    <property type="entry name" value="Acyl-CoA_Oxase/DH_mid-dom_sf"/>
</dbReference>
<keyword evidence="11" id="KW-1185">Reference proteome</keyword>
<dbReference type="GO" id="GO:0050660">
    <property type="term" value="F:flavin adenine dinucleotide binding"/>
    <property type="evidence" value="ECO:0007669"/>
    <property type="project" value="InterPro"/>
</dbReference>
<dbReference type="GO" id="GO:0016627">
    <property type="term" value="F:oxidoreductase activity, acting on the CH-CH group of donors"/>
    <property type="evidence" value="ECO:0007669"/>
    <property type="project" value="InterPro"/>
</dbReference>
<comment type="cofactor">
    <cofactor evidence="1 6">
        <name>FAD</name>
        <dbReference type="ChEBI" id="CHEBI:57692"/>
    </cofactor>
</comment>
<keyword evidence="5 6" id="KW-0560">Oxidoreductase</keyword>
<dbReference type="Pfam" id="PF02770">
    <property type="entry name" value="Acyl-CoA_dh_M"/>
    <property type="match status" value="1"/>
</dbReference>
<dbReference type="Proteomes" id="UP000465866">
    <property type="component" value="Chromosome"/>
</dbReference>
<dbReference type="InterPro" id="IPR052161">
    <property type="entry name" value="Mycobact_Acyl-CoA_DH"/>
</dbReference>
<evidence type="ECO:0000256" key="2">
    <source>
        <dbReference type="ARBA" id="ARBA00009347"/>
    </source>
</evidence>
<dbReference type="InterPro" id="IPR013786">
    <property type="entry name" value="AcylCoA_DH/ox_N"/>
</dbReference>
<dbReference type="InterPro" id="IPR009075">
    <property type="entry name" value="AcylCo_DH/oxidase_C"/>
</dbReference>
<dbReference type="Pfam" id="PF00441">
    <property type="entry name" value="Acyl-CoA_dh_1"/>
    <property type="match status" value="1"/>
</dbReference>
<feature type="domain" description="Acyl-CoA dehydrogenase/oxidase N-terminal" evidence="9">
    <location>
        <begin position="29"/>
        <end position="134"/>
    </location>
</feature>
<dbReference type="InterPro" id="IPR037069">
    <property type="entry name" value="AcylCoA_DH/ox_N_sf"/>
</dbReference>
<dbReference type="InterPro" id="IPR006091">
    <property type="entry name" value="Acyl-CoA_Oxase/DH_mid-dom"/>
</dbReference>
<evidence type="ECO:0000256" key="6">
    <source>
        <dbReference type="RuleBase" id="RU362125"/>
    </source>
</evidence>
<keyword evidence="4 6" id="KW-0274">FAD</keyword>
<feature type="domain" description="Acyl-CoA oxidase/dehydrogenase middle" evidence="8">
    <location>
        <begin position="142"/>
        <end position="232"/>
    </location>
</feature>
<dbReference type="Gene3D" id="1.10.540.10">
    <property type="entry name" value="Acyl-CoA dehydrogenase/oxidase, N-terminal domain"/>
    <property type="match status" value="1"/>
</dbReference>
<dbReference type="AlphaFoldDB" id="A0A7I7KRJ4"/>
<protein>
    <submittedName>
        <fullName evidence="10">Acyl-CoA dehydrogenase</fullName>
    </submittedName>
</protein>
<dbReference type="GO" id="GO:0005886">
    <property type="term" value="C:plasma membrane"/>
    <property type="evidence" value="ECO:0007669"/>
    <property type="project" value="TreeGrafter"/>
</dbReference>